<dbReference type="InterPro" id="IPR036390">
    <property type="entry name" value="WH_DNA-bd_sf"/>
</dbReference>
<dbReference type="Gene3D" id="3.90.79.10">
    <property type="entry name" value="Nucleoside Triphosphate Pyrophosphohydrolase"/>
    <property type="match status" value="1"/>
</dbReference>
<dbReference type="RefSeq" id="WP_229962612.1">
    <property type="nucleotide sequence ID" value="NZ_JAJJWI010000028.1"/>
</dbReference>
<evidence type="ECO:0000259" key="1">
    <source>
        <dbReference type="PROSITE" id="PS51462"/>
    </source>
</evidence>
<dbReference type="Pfam" id="PF00293">
    <property type="entry name" value="NUDIX"/>
    <property type="match status" value="1"/>
</dbReference>
<keyword evidence="3" id="KW-1185">Reference proteome</keyword>
<dbReference type="InterPro" id="IPR015797">
    <property type="entry name" value="NUDIX_hydrolase-like_dom_sf"/>
</dbReference>
<dbReference type="SUPFAM" id="SSF46785">
    <property type="entry name" value="Winged helix' DNA-binding domain"/>
    <property type="match status" value="1"/>
</dbReference>
<proteinExistence type="predicted"/>
<organism evidence="2 3">
    <name type="scientific">Pontibacter silvestris</name>
    <dbReference type="NCBI Taxonomy" id="2305183"/>
    <lineage>
        <taxon>Bacteria</taxon>
        <taxon>Pseudomonadati</taxon>
        <taxon>Bacteroidota</taxon>
        <taxon>Cytophagia</taxon>
        <taxon>Cytophagales</taxon>
        <taxon>Hymenobacteraceae</taxon>
        <taxon>Pontibacter</taxon>
    </lineage>
</organism>
<comment type="caution">
    <text evidence="2">The sequence shown here is derived from an EMBL/GenBank/DDBJ whole genome shotgun (WGS) entry which is preliminary data.</text>
</comment>
<dbReference type="PROSITE" id="PS51462">
    <property type="entry name" value="NUDIX"/>
    <property type="match status" value="1"/>
</dbReference>
<dbReference type="InterPro" id="IPR036388">
    <property type="entry name" value="WH-like_DNA-bd_sf"/>
</dbReference>
<evidence type="ECO:0000313" key="2">
    <source>
        <dbReference type="EMBL" id="MFD2067420.1"/>
    </source>
</evidence>
<dbReference type="Gene3D" id="1.10.10.10">
    <property type="entry name" value="Winged helix-like DNA-binding domain superfamily/Winged helix DNA-binding domain"/>
    <property type="match status" value="1"/>
</dbReference>
<dbReference type="PANTHER" id="PTHR43736">
    <property type="entry name" value="ADP-RIBOSE PYROPHOSPHATASE"/>
    <property type="match status" value="1"/>
</dbReference>
<dbReference type="InterPro" id="IPR054105">
    <property type="entry name" value="WHD_NrtR"/>
</dbReference>
<name>A0ABW4WZV0_9BACT</name>
<dbReference type="Proteomes" id="UP001597369">
    <property type="component" value="Unassembled WGS sequence"/>
</dbReference>
<dbReference type="Pfam" id="PF21906">
    <property type="entry name" value="WHD_NrtR"/>
    <property type="match status" value="1"/>
</dbReference>
<dbReference type="EMBL" id="JBHUHV010000034">
    <property type="protein sequence ID" value="MFD2067420.1"/>
    <property type="molecule type" value="Genomic_DNA"/>
</dbReference>
<feature type="domain" description="Nudix hydrolase" evidence="1">
    <location>
        <begin position="16"/>
        <end position="157"/>
    </location>
</feature>
<evidence type="ECO:0000313" key="3">
    <source>
        <dbReference type="Proteomes" id="UP001597369"/>
    </source>
</evidence>
<reference evidence="3" key="1">
    <citation type="journal article" date="2019" name="Int. J. Syst. Evol. Microbiol.">
        <title>The Global Catalogue of Microorganisms (GCM) 10K type strain sequencing project: providing services to taxonomists for standard genome sequencing and annotation.</title>
        <authorList>
            <consortium name="The Broad Institute Genomics Platform"/>
            <consortium name="The Broad Institute Genome Sequencing Center for Infectious Disease"/>
            <person name="Wu L."/>
            <person name="Ma J."/>
        </authorList>
    </citation>
    <scope>NUCLEOTIDE SEQUENCE [LARGE SCALE GENOMIC DNA]</scope>
    <source>
        <strain evidence="3">JCM 16545</strain>
    </source>
</reference>
<protein>
    <submittedName>
        <fullName evidence="2">NUDIX domain-containing protein</fullName>
    </submittedName>
</protein>
<dbReference type="CDD" id="cd18873">
    <property type="entry name" value="NUDIX_NadM_like"/>
    <property type="match status" value="1"/>
</dbReference>
<dbReference type="PANTHER" id="PTHR43736:SF4">
    <property type="entry name" value="SLR1690 PROTEIN"/>
    <property type="match status" value="1"/>
</dbReference>
<dbReference type="SUPFAM" id="SSF55811">
    <property type="entry name" value="Nudix"/>
    <property type="match status" value="1"/>
</dbReference>
<accession>A0ABW4WZV0</accession>
<dbReference type="InterPro" id="IPR000086">
    <property type="entry name" value="NUDIX_hydrolase_dom"/>
</dbReference>
<sequence>MEKFKELSEEAWQLYLLHVSIDCVVFGFHDFTLKVLLLKGLHDDSWALPGGYIGNEEDIDDSAIRTLKERTGAENIYLEQFRAFGSPNRSEHYFSEFPDTLWHKQRFVTIGYYALVDYTLVLPKPDSISSSCEWKDIENLPSLIMDHKYIIDQALTTLRMQLSHKPIGYSLLPDKFTMPELQKLYEIILGKKLNRGNFYRKMMGYDILDKLDESRKSGGAHKSPNLYRFNKEKYENALSNGLKESW</sequence>
<gene>
    <name evidence="2" type="ORF">ACFSKU_11045</name>
</gene>